<sequence>MPRQSRLGDLERSVMESLWDAGDAWRTVREVHDVLARDRDIAYTTVMTVLDRMARKDLVEREREGRAWRYRPSQSRGAMTAEVMRQALGEFAEEANARDRAAALVAFVGEATDADRQALRDALAALERRSRA</sequence>
<name>A0A3N0GUS6_9ACTN</name>
<evidence type="ECO:0000256" key="4">
    <source>
        <dbReference type="ARBA" id="ARBA00023163"/>
    </source>
</evidence>
<organism evidence="5 6">
    <name type="scientific">Nocardioides pocheonensis</name>
    <dbReference type="NCBI Taxonomy" id="661485"/>
    <lineage>
        <taxon>Bacteria</taxon>
        <taxon>Bacillati</taxon>
        <taxon>Actinomycetota</taxon>
        <taxon>Actinomycetes</taxon>
        <taxon>Propionibacteriales</taxon>
        <taxon>Nocardioidaceae</taxon>
        <taxon>Nocardioides</taxon>
    </lineage>
</organism>
<comment type="caution">
    <text evidence="5">The sequence shown here is derived from an EMBL/GenBank/DDBJ whole genome shotgun (WGS) entry which is preliminary data.</text>
</comment>
<dbReference type="InterPro" id="IPR036388">
    <property type="entry name" value="WH-like_DNA-bd_sf"/>
</dbReference>
<evidence type="ECO:0000256" key="3">
    <source>
        <dbReference type="ARBA" id="ARBA00023125"/>
    </source>
</evidence>
<dbReference type="Proteomes" id="UP000279994">
    <property type="component" value="Unassembled WGS sequence"/>
</dbReference>
<comment type="similarity">
    <text evidence="1">Belongs to the BlaI transcriptional regulatory family.</text>
</comment>
<keyword evidence="6" id="KW-1185">Reference proteome</keyword>
<protein>
    <submittedName>
        <fullName evidence="5">BlaI/MecI/CopY family transcriptional regulator</fullName>
    </submittedName>
</protein>
<accession>A0A3N0GUS6</accession>
<keyword evidence="3" id="KW-0238">DNA-binding</keyword>
<evidence type="ECO:0000256" key="2">
    <source>
        <dbReference type="ARBA" id="ARBA00023015"/>
    </source>
</evidence>
<evidence type="ECO:0000313" key="5">
    <source>
        <dbReference type="EMBL" id="RNM15908.1"/>
    </source>
</evidence>
<keyword evidence="2" id="KW-0805">Transcription regulation</keyword>
<dbReference type="InterPro" id="IPR036390">
    <property type="entry name" value="WH_DNA-bd_sf"/>
</dbReference>
<dbReference type="GO" id="GO:0045892">
    <property type="term" value="P:negative regulation of DNA-templated transcription"/>
    <property type="evidence" value="ECO:0007669"/>
    <property type="project" value="InterPro"/>
</dbReference>
<dbReference type="Gene3D" id="1.10.10.10">
    <property type="entry name" value="Winged helix-like DNA-binding domain superfamily/Winged helix DNA-binding domain"/>
    <property type="match status" value="1"/>
</dbReference>
<dbReference type="PIRSF" id="PIRSF019455">
    <property type="entry name" value="CopR_AtkY"/>
    <property type="match status" value="1"/>
</dbReference>
<dbReference type="RefSeq" id="WP_123222160.1">
    <property type="nucleotide sequence ID" value="NZ_RJSF01000019.1"/>
</dbReference>
<dbReference type="AlphaFoldDB" id="A0A3N0GUS6"/>
<keyword evidence="4" id="KW-0804">Transcription</keyword>
<dbReference type="OrthoDB" id="9813987at2"/>
<dbReference type="Pfam" id="PF03965">
    <property type="entry name" value="Penicillinase_R"/>
    <property type="match status" value="1"/>
</dbReference>
<dbReference type="Gene3D" id="6.10.140.850">
    <property type="match status" value="1"/>
</dbReference>
<gene>
    <name evidence="5" type="ORF">EFL26_06985</name>
</gene>
<dbReference type="SUPFAM" id="SSF46785">
    <property type="entry name" value="Winged helix' DNA-binding domain"/>
    <property type="match status" value="1"/>
</dbReference>
<reference evidence="5 6" key="1">
    <citation type="submission" date="2018-11" db="EMBL/GenBank/DDBJ databases">
        <authorList>
            <person name="Li F."/>
        </authorList>
    </citation>
    <scope>NUCLEOTIDE SEQUENCE [LARGE SCALE GENOMIC DNA]</scope>
    <source>
        <strain evidence="5 6">Gsoil 818</strain>
    </source>
</reference>
<dbReference type="GO" id="GO:0003677">
    <property type="term" value="F:DNA binding"/>
    <property type="evidence" value="ECO:0007669"/>
    <property type="project" value="UniProtKB-KW"/>
</dbReference>
<evidence type="ECO:0000313" key="6">
    <source>
        <dbReference type="Proteomes" id="UP000279994"/>
    </source>
</evidence>
<evidence type="ECO:0000256" key="1">
    <source>
        <dbReference type="ARBA" id="ARBA00011046"/>
    </source>
</evidence>
<proteinExistence type="inferred from homology"/>
<dbReference type="InterPro" id="IPR005650">
    <property type="entry name" value="BlaI_family"/>
</dbReference>
<dbReference type="EMBL" id="RJSF01000019">
    <property type="protein sequence ID" value="RNM15908.1"/>
    <property type="molecule type" value="Genomic_DNA"/>
</dbReference>